<organism evidence="1 2">
    <name type="scientific">Araneus ventricosus</name>
    <name type="common">Orbweaver spider</name>
    <name type="synonym">Epeira ventricosa</name>
    <dbReference type="NCBI Taxonomy" id="182803"/>
    <lineage>
        <taxon>Eukaryota</taxon>
        <taxon>Metazoa</taxon>
        <taxon>Ecdysozoa</taxon>
        <taxon>Arthropoda</taxon>
        <taxon>Chelicerata</taxon>
        <taxon>Arachnida</taxon>
        <taxon>Araneae</taxon>
        <taxon>Araneomorphae</taxon>
        <taxon>Entelegynae</taxon>
        <taxon>Araneoidea</taxon>
        <taxon>Araneidae</taxon>
        <taxon>Araneus</taxon>
    </lineage>
</organism>
<dbReference type="AlphaFoldDB" id="A0A4Y2SSK9"/>
<reference evidence="1 2" key="1">
    <citation type="journal article" date="2019" name="Sci. Rep.">
        <title>Orb-weaving spider Araneus ventricosus genome elucidates the spidroin gene catalogue.</title>
        <authorList>
            <person name="Kono N."/>
            <person name="Nakamura H."/>
            <person name="Ohtoshi R."/>
            <person name="Moran D.A.P."/>
            <person name="Shinohara A."/>
            <person name="Yoshida Y."/>
            <person name="Fujiwara M."/>
            <person name="Mori M."/>
            <person name="Tomita M."/>
            <person name="Arakawa K."/>
        </authorList>
    </citation>
    <scope>NUCLEOTIDE SEQUENCE [LARGE SCALE GENOMIC DNA]</scope>
</reference>
<accession>A0A4Y2SSK9</accession>
<dbReference type="OrthoDB" id="10566246at2759"/>
<dbReference type="Proteomes" id="UP000499080">
    <property type="component" value="Unassembled WGS sequence"/>
</dbReference>
<sequence>MTTARAKKTDIQCTMPQNVRLPNHCGMSALDCRSQMSALDCRSQMSALECRSQMSALDCRIQMSALDCMSQMSALDCRSLECLLLAFPNSYSPKLITVVKTHSHE</sequence>
<name>A0A4Y2SSK9_ARAVE</name>
<evidence type="ECO:0000313" key="2">
    <source>
        <dbReference type="Proteomes" id="UP000499080"/>
    </source>
</evidence>
<keyword evidence="2" id="KW-1185">Reference proteome</keyword>
<comment type="caution">
    <text evidence="1">The sequence shown here is derived from an EMBL/GenBank/DDBJ whole genome shotgun (WGS) entry which is preliminary data.</text>
</comment>
<proteinExistence type="predicted"/>
<dbReference type="EMBL" id="BGPR01023747">
    <property type="protein sequence ID" value="GBN91167.1"/>
    <property type="molecule type" value="Genomic_DNA"/>
</dbReference>
<protein>
    <submittedName>
        <fullName evidence="1">Uncharacterized protein</fullName>
    </submittedName>
</protein>
<gene>
    <name evidence="1" type="ORF">AVEN_67623_1</name>
</gene>
<evidence type="ECO:0000313" key="1">
    <source>
        <dbReference type="EMBL" id="GBN91167.1"/>
    </source>
</evidence>